<sequence>MIAATHEKSLLKHAVVVVLKDQYNQWFVAKVKLKERNGRDVQNPDNHHETKIEGISYKKGHLPNTPLKQGDVVVNTMSMKVKLVSSNQRLVVLSHSLWSPVVLSHSPMSPVVLSHHPMSPVVLSHSPKSPVVLSHSPKSPVVLSHRPMSPVVLSHSPMSPVVLSHSPRSPAVLSHSPQLPVVSVFSVKKTIHVTYRTNLKYSKAFQQGTINFPSVQPAIGHIMDSLDDLLPTDSDNPLTSNGRTKLPQSFIHLFVYEHVMTPILALIHEEDGVINNWYFGPLNREETNEILIPEKEPGVFLVRESQSIRGDFCIMCKGRK</sequence>
<dbReference type="Pfam" id="PF00017">
    <property type="entry name" value="SH2"/>
    <property type="match status" value="1"/>
</dbReference>
<reference evidence="3" key="1">
    <citation type="submission" date="2021-03" db="EMBL/GenBank/DDBJ databases">
        <authorList>
            <person name="Bekaert M."/>
        </authorList>
    </citation>
    <scope>NUCLEOTIDE SEQUENCE</scope>
</reference>
<dbReference type="EMBL" id="CAJPWZ010001844">
    <property type="protein sequence ID" value="CAG2225320.1"/>
    <property type="molecule type" value="Genomic_DNA"/>
</dbReference>
<dbReference type="Gene3D" id="3.30.505.10">
    <property type="entry name" value="SH2 domain"/>
    <property type="match status" value="1"/>
</dbReference>
<evidence type="ECO:0000313" key="3">
    <source>
        <dbReference type="EMBL" id="CAG2225320.1"/>
    </source>
</evidence>
<evidence type="ECO:0000259" key="2">
    <source>
        <dbReference type="PROSITE" id="PS50001"/>
    </source>
</evidence>
<dbReference type="AlphaFoldDB" id="A0A8S3T0I1"/>
<name>A0A8S3T0I1_MYTED</name>
<comment type="caution">
    <text evidence="3">The sequence shown here is derived from an EMBL/GenBank/DDBJ whole genome shotgun (WGS) entry which is preliminary data.</text>
</comment>
<dbReference type="OrthoDB" id="9204160at2759"/>
<organism evidence="3 4">
    <name type="scientific">Mytilus edulis</name>
    <name type="common">Blue mussel</name>
    <dbReference type="NCBI Taxonomy" id="6550"/>
    <lineage>
        <taxon>Eukaryota</taxon>
        <taxon>Metazoa</taxon>
        <taxon>Spiralia</taxon>
        <taxon>Lophotrochozoa</taxon>
        <taxon>Mollusca</taxon>
        <taxon>Bivalvia</taxon>
        <taxon>Autobranchia</taxon>
        <taxon>Pteriomorphia</taxon>
        <taxon>Mytilida</taxon>
        <taxon>Mytiloidea</taxon>
        <taxon>Mytilidae</taxon>
        <taxon>Mytilinae</taxon>
        <taxon>Mytilus</taxon>
    </lineage>
</organism>
<feature type="domain" description="SH2" evidence="2">
    <location>
        <begin position="277"/>
        <end position="320"/>
    </location>
</feature>
<proteinExistence type="predicted"/>
<gene>
    <name evidence="3" type="ORF">MEDL_38432</name>
</gene>
<dbReference type="PROSITE" id="PS50001">
    <property type="entry name" value="SH2"/>
    <property type="match status" value="1"/>
</dbReference>
<protein>
    <submittedName>
        <fullName evidence="3">CRK</fullName>
    </submittedName>
</protein>
<dbReference type="Proteomes" id="UP000683360">
    <property type="component" value="Unassembled WGS sequence"/>
</dbReference>
<accession>A0A8S3T0I1</accession>
<keyword evidence="4" id="KW-1185">Reference proteome</keyword>
<dbReference type="InterPro" id="IPR000980">
    <property type="entry name" value="SH2"/>
</dbReference>
<keyword evidence="1" id="KW-0727">SH2 domain</keyword>
<dbReference type="SUPFAM" id="SSF55550">
    <property type="entry name" value="SH2 domain"/>
    <property type="match status" value="1"/>
</dbReference>
<dbReference type="InterPro" id="IPR036860">
    <property type="entry name" value="SH2_dom_sf"/>
</dbReference>
<evidence type="ECO:0000313" key="4">
    <source>
        <dbReference type="Proteomes" id="UP000683360"/>
    </source>
</evidence>
<evidence type="ECO:0000256" key="1">
    <source>
        <dbReference type="PROSITE-ProRule" id="PRU00191"/>
    </source>
</evidence>